<accession>A0A1I6RLI4</accession>
<feature type="domain" description="Transposase IS116/IS110/IS902 C-terminal" evidence="1">
    <location>
        <begin position="9"/>
        <end position="46"/>
    </location>
</feature>
<gene>
    <name evidence="2" type="ORF">SAMN04488050_103182</name>
</gene>
<sequence length="103" mass="11524">MVPSLVECRAYLGLTPRRYETGEISGNGRISKRGNTFTRKCLFKRANGIYCPKLGGGRLRDWAKAIAERTGPQKAKVALARKRADTLHAMWRAGTPFQEETTI</sequence>
<dbReference type="InterPro" id="IPR047650">
    <property type="entry name" value="Transpos_IS110"/>
</dbReference>
<name>A0A1I6RLI4_9RHOB</name>
<dbReference type="AlphaFoldDB" id="A0A1I6RLI4"/>
<reference evidence="3" key="1">
    <citation type="submission" date="2016-10" db="EMBL/GenBank/DDBJ databases">
        <authorList>
            <person name="Varghese N."/>
            <person name="Submissions S."/>
        </authorList>
    </citation>
    <scope>NUCLEOTIDE SEQUENCE [LARGE SCALE GENOMIC DNA]</scope>
    <source>
        <strain evidence="3">DSM 26894</strain>
    </source>
</reference>
<dbReference type="RefSeq" id="WP_245696252.1">
    <property type="nucleotide sequence ID" value="NZ_FNCL01000022.1"/>
</dbReference>
<dbReference type="Pfam" id="PF02371">
    <property type="entry name" value="Transposase_20"/>
    <property type="match status" value="1"/>
</dbReference>
<dbReference type="STRING" id="311180.SAMN04488050_103182"/>
<evidence type="ECO:0000313" key="2">
    <source>
        <dbReference type="EMBL" id="SFS65552.1"/>
    </source>
</evidence>
<dbReference type="PANTHER" id="PTHR33055:SF3">
    <property type="entry name" value="PUTATIVE TRANSPOSASE FOR IS117-RELATED"/>
    <property type="match status" value="1"/>
</dbReference>
<keyword evidence="3" id="KW-1185">Reference proteome</keyword>
<dbReference type="EMBL" id="FOZW01000003">
    <property type="protein sequence ID" value="SFS65552.1"/>
    <property type="molecule type" value="Genomic_DNA"/>
</dbReference>
<dbReference type="GO" id="GO:0003677">
    <property type="term" value="F:DNA binding"/>
    <property type="evidence" value="ECO:0007669"/>
    <property type="project" value="InterPro"/>
</dbReference>
<evidence type="ECO:0000259" key="1">
    <source>
        <dbReference type="Pfam" id="PF02371"/>
    </source>
</evidence>
<dbReference type="GO" id="GO:0004803">
    <property type="term" value="F:transposase activity"/>
    <property type="evidence" value="ECO:0007669"/>
    <property type="project" value="InterPro"/>
</dbReference>
<protein>
    <submittedName>
        <fullName evidence="2">Transposase IS116/IS110/IS902 family protein</fullName>
    </submittedName>
</protein>
<dbReference type="PANTHER" id="PTHR33055">
    <property type="entry name" value="TRANSPOSASE FOR INSERTION SEQUENCE ELEMENT IS1111A"/>
    <property type="match status" value="1"/>
</dbReference>
<dbReference type="GO" id="GO:0006313">
    <property type="term" value="P:DNA transposition"/>
    <property type="evidence" value="ECO:0007669"/>
    <property type="project" value="InterPro"/>
</dbReference>
<proteinExistence type="predicted"/>
<organism evidence="2 3">
    <name type="scientific">Alloyangia pacifica</name>
    <dbReference type="NCBI Taxonomy" id="311180"/>
    <lineage>
        <taxon>Bacteria</taxon>
        <taxon>Pseudomonadati</taxon>
        <taxon>Pseudomonadota</taxon>
        <taxon>Alphaproteobacteria</taxon>
        <taxon>Rhodobacterales</taxon>
        <taxon>Roseobacteraceae</taxon>
        <taxon>Alloyangia</taxon>
    </lineage>
</organism>
<dbReference type="InterPro" id="IPR003346">
    <property type="entry name" value="Transposase_20"/>
</dbReference>
<dbReference type="Proteomes" id="UP000199392">
    <property type="component" value="Unassembled WGS sequence"/>
</dbReference>
<evidence type="ECO:0000313" key="3">
    <source>
        <dbReference type="Proteomes" id="UP000199392"/>
    </source>
</evidence>